<keyword evidence="3" id="KW-0689">Ribosomal protein</keyword>
<evidence type="ECO:0000256" key="5">
    <source>
        <dbReference type="ARBA" id="ARBA00023274"/>
    </source>
</evidence>
<dbReference type="Proteomes" id="UP000758155">
    <property type="component" value="Unassembled WGS sequence"/>
</dbReference>
<dbReference type="GO" id="GO:0006412">
    <property type="term" value="P:translation"/>
    <property type="evidence" value="ECO:0007669"/>
    <property type="project" value="InterPro"/>
</dbReference>
<dbReference type="GO" id="GO:0070181">
    <property type="term" value="F:small ribosomal subunit rRNA binding"/>
    <property type="evidence" value="ECO:0007669"/>
    <property type="project" value="TreeGrafter"/>
</dbReference>
<dbReference type="PANTHER" id="PTHR21011">
    <property type="entry name" value="MITOCHONDRIAL 28S RIBOSOMAL PROTEIN S6"/>
    <property type="match status" value="1"/>
</dbReference>
<keyword evidence="5" id="KW-0687">Ribonucleoprotein</keyword>
<dbReference type="EMBL" id="SWKV01000014">
    <property type="protein sequence ID" value="KAF3042869.1"/>
    <property type="molecule type" value="Genomic_DNA"/>
</dbReference>
<keyword evidence="4" id="KW-0496">Mitochondrion</keyword>
<evidence type="ECO:0000256" key="4">
    <source>
        <dbReference type="ARBA" id="ARBA00023128"/>
    </source>
</evidence>
<dbReference type="PANTHER" id="PTHR21011:SF1">
    <property type="entry name" value="SMALL RIBOSOMAL SUBUNIT PROTEIN BS6M"/>
    <property type="match status" value="1"/>
</dbReference>
<dbReference type="AlphaFoldDB" id="A0A9P4WVL7"/>
<comment type="function">
    <text evidence="7">Component of the mitochondrial ribosome (mitoribosome), a dedicated translation machinery responsible for the synthesis of mitochondrial genome-encoded proteins, including at least some of the essential transmembrane subunits of the mitochondrial respiratory chain. The mitoribosomes are attached to the mitochondrial inner membrane and translation products are cotranslationally integrated into the membrane.</text>
</comment>
<dbReference type="InterPro" id="IPR000529">
    <property type="entry name" value="Ribosomal_bS6"/>
</dbReference>
<gene>
    <name evidence="8" type="ORF">E8E12_001263</name>
</gene>
<protein>
    <recommendedName>
        <fullName evidence="6">Small ribosomal subunit protein bS6m</fullName>
    </recommendedName>
</protein>
<evidence type="ECO:0000313" key="9">
    <source>
        <dbReference type="Proteomes" id="UP000758155"/>
    </source>
</evidence>
<dbReference type="OrthoDB" id="10259681at2759"/>
<proteinExistence type="inferred from homology"/>
<dbReference type="InterPro" id="IPR014717">
    <property type="entry name" value="Transl_elong_EF1B/ribsomal_bS6"/>
</dbReference>
<dbReference type="SUPFAM" id="SSF54995">
    <property type="entry name" value="Ribosomal protein S6"/>
    <property type="match status" value="1"/>
</dbReference>
<dbReference type="GO" id="GO:0003735">
    <property type="term" value="F:structural constituent of ribosome"/>
    <property type="evidence" value="ECO:0007669"/>
    <property type="project" value="InterPro"/>
</dbReference>
<evidence type="ECO:0000256" key="6">
    <source>
        <dbReference type="ARBA" id="ARBA00035170"/>
    </source>
</evidence>
<comment type="subcellular location">
    <subcellularLocation>
        <location evidence="1">Mitochondrion</location>
    </subcellularLocation>
</comment>
<comment type="similarity">
    <text evidence="2">Belongs to the bacterial ribosomal protein bS6 family.</text>
</comment>
<evidence type="ECO:0000256" key="7">
    <source>
        <dbReference type="ARBA" id="ARBA00037226"/>
    </source>
</evidence>
<evidence type="ECO:0000256" key="2">
    <source>
        <dbReference type="ARBA" id="ARBA00009512"/>
    </source>
</evidence>
<evidence type="ECO:0000256" key="1">
    <source>
        <dbReference type="ARBA" id="ARBA00004173"/>
    </source>
</evidence>
<dbReference type="Gene3D" id="3.30.70.60">
    <property type="match status" value="1"/>
</dbReference>
<dbReference type="FunFam" id="3.30.70.60:FF:000007">
    <property type="entry name" value="37S ribosomal protein Mrp17"/>
    <property type="match status" value="1"/>
</dbReference>
<keyword evidence="9" id="KW-1185">Reference proteome</keyword>
<reference evidence="8" key="1">
    <citation type="submission" date="2019-04" db="EMBL/GenBank/DDBJ databases">
        <title>Sequencing of skin fungus with MAO and IRED activity.</title>
        <authorList>
            <person name="Marsaioli A.J."/>
            <person name="Bonatto J.M.C."/>
            <person name="Reis Junior O."/>
        </authorList>
    </citation>
    <scope>NUCLEOTIDE SEQUENCE</scope>
    <source>
        <strain evidence="8">28M1</strain>
    </source>
</reference>
<dbReference type="InterPro" id="IPR035980">
    <property type="entry name" value="Ribosomal_bS6_sf"/>
</dbReference>
<evidence type="ECO:0000313" key="8">
    <source>
        <dbReference type="EMBL" id="KAF3042869.1"/>
    </source>
</evidence>
<dbReference type="NCBIfam" id="TIGR00166">
    <property type="entry name" value="S6"/>
    <property type="match status" value="1"/>
</dbReference>
<dbReference type="Pfam" id="PF01250">
    <property type="entry name" value="Ribosomal_S6"/>
    <property type="match status" value="1"/>
</dbReference>
<organism evidence="8 9">
    <name type="scientific">Didymella heteroderae</name>
    <dbReference type="NCBI Taxonomy" id="1769908"/>
    <lineage>
        <taxon>Eukaryota</taxon>
        <taxon>Fungi</taxon>
        <taxon>Dikarya</taxon>
        <taxon>Ascomycota</taxon>
        <taxon>Pezizomycotina</taxon>
        <taxon>Dothideomycetes</taxon>
        <taxon>Pleosporomycetidae</taxon>
        <taxon>Pleosporales</taxon>
        <taxon>Pleosporineae</taxon>
        <taxon>Didymellaceae</taxon>
        <taxon>Didymella</taxon>
    </lineage>
</organism>
<evidence type="ECO:0000256" key="3">
    <source>
        <dbReference type="ARBA" id="ARBA00022980"/>
    </source>
</evidence>
<dbReference type="GO" id="GO:0005763">
    <property type="term" value="C:mitochondrial small ribosomal subunit"/>
    <property type="evidence" value="ECO:0007669"/>
    <property type="project" value="TreeGrafter"/>
</dbReference>
<comment type="caution">
    <text evidence="8">The sequence shown here is derived from an EMBL/GenBank/DDBJ whole genome shotgun (WGS) entry which is preliminary data.</text>
</comment>
<dbReference type="CDD" id="cd15465">
    <property type="entry name" value="bS6_mito"/>
    <property type="match status" value="1"/>
</dbReference>
<accession>A0A9P4WVL7</accession>
<sequence>MLYEMIGVVRPGRLTEVKEIAKTAGKIVLEQNGVVRGVSNWGTFLLPKAAKKLQSTHHYGHHFIMRFDASARTQHSLRKTMSLDPRLIRYSIVKMGTKFEEIKDITGKAAFSPRRSLLEDFLYLSSSVAAAVQTEQPPFRPSNNMTKARPS</sequence>
<name>A0A9P4WVL7_9PLEO</name>